<dbReference type="SUPFAM" id="SSF117892">
    <property type="entry name" value="Band 7/SPFH domain"/>
    <property type="match status" value="1"/>
</dbReference>
<dbReference type="InterPro" id="IPR036013">
    <property type="entry name" value="Band_7/SPFH_dom_sf"/>
</dbReference>
<evidence type="ECO:0000259" key="1">
    <source>
        <dbReference type="Pfam" id="PF13421"/>
    </source>
</evidence>
<evidence type="ECO:0000259" key="2">
    <source>
        <dbReference type="Pfam" id="PF14237"/>
    </source>
</evidence>
<protein>
    <submittedName>
        <fullName evidence="3">Virion core protein (Lumpy skin disease virus)</fullName>
    </submittedName>
</protein>
<feature type="domain" description="SPFH" evidence="1">
    <location>
        <begin position="26"/>
        <end position="235"/>
    </location>
</feature>
<accession>A0A3B0VVJ4</accession>
<dbReference type="CDD" id="cd03408">
    <property type="entry name" value="SPFH_like_u1"/>
    <property type="match status" value="1"/>
</dbReference>
<sequence length="369" mass="40352">MGLFDKLFAELIDIIEWTDDTSNTLVYRFPRYGNEIKNGAMLTVREGQVAVLVNEGQVADVYEPGLYKLETANMPILSTLQGWVHGFESPFKAEVYFFNTTQFTDMKWGLRNPLIMRDVEFGMVRLRAFGTYAFKVNDVTTLLKEIVGTDGHFTVEEISDQLRNLMVSGFANIVAESKISILDLAGNYDKLGGLLSEQLEPEFAEFGLALTKFLIENVSLPAAVEKALDERSSMGAVGSLDKFTKFQAALSMRDAAQNPGGEAGAGIGMGMGFAMAQSFGNALSKDLGGSALNQQAPPPIPEIEHYYIVRDGKKAGPFNLAAIAMDIKNGSINADTFVWKAGMSDWQAAKDVRVIAELFNSEPPPIPTT</sequence>
<dbReference type="Pfam" id="PF14237">
    <property type="entry name" value="GYF_2"/>
    <property type="match status" value="1"/>
</dbReference>
<dbReference type="PANTHER" id="PTHR37826:SF2">
    <property type="entry name" value="ZINC-RIBBON DOMAIN-CONTAINING PROTEIN"/>
    <property type="match status" value="1"/>
</dbReference>
<gene>
    <name evidence="3" type="ORF">MNBD_GAMMA01-921</name>
</gene>
<dbReference type="EMBL" id="UOEW01000100">
    <property type="protein sequence ID" value="VAW35404.1"/>
    <property type="molecule type" value="Genomic_DNA"/>
</dbReference>
<dbReference type="InterPro" id="IPR025640">
    <property type="entry name" value="GYF_2"/>
</dbReference>
<reference evidence="3" key="1">
    <citation type="submission" date="2018-06" db="EMBL/GenBank/DDBJ databases">
        <authorList>
            <person name="Zhirakovskaya E."/>
        </authorList>
    </citation>
    <scope>NUCLEOTIDE SEQUENCE</scope>
</reference>
<evidence type="ECO:0000313" key="3">
    <source>
        <dbReference type="EMBL" id="VAW35404.1"/>
    </source>
</evidence>
<dbReference type="AlphaFoldDB" id="A0A3B0VVJ4"/>
<dbReference type="Pfam" id="PF13421">
    <property type="entry name" value="Band_7_1"/>
    <property type="match status" value="1"/>
</dbReference>
<name>A0A3B0VVJ4_9ZZZZ</name>
<organism evidence="3">
    <name type="scientific">hydrothermal vent metagenome</name>
    <dbReference type="NCBI Taxonomy" id="652676"/>
    <lineage>
        <taxon>unclassified sequences</taxon>
        <taxon>metagenomes</taxon>
        <taxon>ecological metagenomes</taxon>
    </lineage>
</organism>
<dbReference type="PANTHER" id="PTHR37826">
    <property type="entry name" value="FLOTILLIN BAND_7_5 DOMAIN PROTEIN"/>
    <property type="match status" value="1"/>
</dbReference>
<dbReference type="InterPro" id="IPR033880">
    <property type="entry name" value="SPFH_YdjI"/>
</dbReference>
<proteinExistence type="predicted"/>
<feature type="domain" description="GYF" evidence="2">
    <location>
        <begin position="306"/>
        <end position="352"/>
    </location>
</feature>